<accession>A0A173WF82</accession>
<evidence type="ECO:0000313" key="8">
    <source>
        <dbReference type="Proteomes" id="UP000095409"/>
    </source>
</evidence>
<feature type="domain" description="Nitroreductase" evidence="6">
    <location>
        <begin position="7"/>
        <end position="59"/>
    </location>
</feature>
<dbReference type="EC" id="1.-.-.-" evidence="7"/>
<evidence type="ECO:0000259" key="6">
    <source>
        <dbReference type="Pfam" id="PF00881"/>
    </source>
</evidence>
<evidence type="ECO:0000256" key="3">
    <source>
        <dbReference type="ARBA" id="ARBA00022630"/>
    </source>
</evidence>
<name>A0A173WF82_9FIRM</name>
<dbReference type="Gene3D" id="3.40.109.10">
    <property type="entry name" value="NADH Oxidase"/>
    <property type="match status" value="1"/>
</dbReference>
<dbReference type="InterPro" id="IPR029479">
    <property type="entry name" value="Nitroreductase"/>
</dbReference>
<evidence type="ECO:0000256" key="4">
    <source>
        <dbReference type="ARBA" id="ARBA00022643"/>
    </source>
</evidence>
<evidence type="ECO:0000313" key="7">
    <source>
        <dbReference type="EMBL" id="CUN37730.1"/>
    </source>
</evidence>
<keyword evidence="5 7" id="KW-0560">Oxidoreductase</keyword>
<feature type="domain" description="Nitroreductase" evidence="6">
    <location>
        <begin position="70"/>
        <end position="149"/>
    </location>
</feature>
<keyword evidence="3" id="KW-0285">Flavoprotein</keyword>
<evidence type="ECO:0000256" key="2">
    <source>
        <dbReference type="ARBA" id="ARBA00007118"/>
    </source>
</evidence>
<comment type="cofactor">
    <cofactor evidence="1">
        <name>FMN</name>
        <dbReference type="ChEBI" id="CHEBI:58210"/>
    </cofactor>
</comment>
<dbReference type="InterPro" id="IPR000415">
    <property type="entry name" value="Nitroreductase-like"/>
</dbReference>
<comment type="similarity">
    <text evidence="2">Belongs to the nitroreductase family.</text>
</comment>
<dbReference type="Pfam" id="PF00881">
    <property type="entry name" value="Nitroreductase"/>
    <property type="match status" value="2"/>
</dbReference>
<organism evidence="7 8">
    <name type="scientific">Blautia obeum</name>
    <dbReference type="NCBI Taxonomy" id="40520"/>
    <lineage>
        <taxon>Bacteria</taxon>
        <taxon>Bacillati</taxon>
        <taxon>Bacillota</taxon>
        <taxon>Clostridia</taxon>
        <taxon>Lachnospirales</taxon>
        <taxon>Lachnospiraceae</taxon>
        <taxon>Blautia</taxon>
    </lineage>
</organism>
<dbReference type="GO" id="GO:0016491">
    <property type="term" value="F:oxidoreductase activity"/>
    <property type="evidence" value="ECO:0007669"/>
    <property type="project" value="UniProtKB-KW"/>
</dbReference>
<reference evidence="7 8" key="1">
    <citation type="submission" date="2015-09" db="EMBL/GenBank/DDBJ databases">
        <authorList>
            <consortium name="Pathogen Informatics"/>
        </authorList>
    </citation>
    <scope>NUCLEOTIDE SEQUENCE [LARGE SCALE GENOMIC DNA]</scope>
    <source>
        <strain evidence="7 8">2789STDY5608837</strain>
    </source>
</reference>
<dbReference type="SUPFAM" id="SSF55469">
    <property type="entry name" value="FMN-dependent nitroreductase-like"/>
    <property type="match status" value="1"/>
</dbReference>
<dbReference type="Proteomes" id="UP000095409">
    <property type="component" value="Unassembled WGS sequence"/>
</dbReference>
<dbReference type="PANTHER" id="PTHR43673">
    <property type="entry name" value="NAD(P)H NITROREDUCTASE YDGI-RELATED"/>
    <property type="match status" value="1"/>
</dbReference>
<sequence length="180" mass="20103">MLLNEAITGRHSIRSFRPDPVEKSLLLTLADAAQQAPSASNLQAWRFLFITDQQLKEKVDLFSPGLSGKPPVILVICSDMHKAARKGGKNSEVYGCLMDASMAAENLMLKAVELGLGTCAIKSYNDSAIRKILNIPERYRIEMLMSIGYPQGEPRCPKRPPLEEICFFDHITESEKENHE</sequence>
<evidence type="ECO:0000256" key="1">
    <source>
        <dbReference type="ARBA" id="ARBA00001917"/>
    </source>
</evidence>
<dbReference type="PANTHER" id="PTHR43673:SF2">
    <property type="entry name" value="NITROREDUCTASE"/>
    <property type="match status" value="1"/>
</dbReference>
<keyword evidence="4" id="KW-0288">FMN</keyword>
<gene>
    <name evidence="7" type="ORF">ERS852394_00070</name>
</gene>
<proteinExistence type="inferred from homology"/>
<dbReference type="RefSeq" id="WP_055065400.1">
    <property type="nucleotide sequence ID" value="NZ_CYZD01000001.1"/>
</dbReference>
<protein>
    <submittedName>
        <fullName evidence="7">Putative NAD(P)H nitroreductase Spy0809</fullName>
        <ecNumber evidence="7">1.-.-.-</ecNumber>
    </submittedName>
</protein>
<evidence type="ECO:0000256" key="5">
    <source>
        <dbReference type="ARBA" id="ARBA00023002"/>
    </source>
</evidence>
<dbReference type="AlphaFoldDB" id="A0A173WF82"/>
<dbReference type="EMBL" id="CYZD01000001">
    <property type="protein sequence ID" value="CUN37730.1"/>
    <property type="molecule type" value="Genomic_DNA"/>
</dbReference>